<dbReference type="InterPro" id="IPR040236">
    <property type="entry name" value="TMEM198"/>
</dbReference>
<keyword evidence="4 8" id="KW-1133">Transmembrane helix</keyword>
<feature type="transmembrane region" description="Helical" evidence="8">
    <location>
        <begin position="168"/>
        <end position="185"/>
    </location>
</feature>
<dbReference type="InterPro" id="IPR025256">
    <property type="entry name" value="TM7S3/TM198-like_dom"/>
</dbReference>
<proteinExistence type="inferred from homology"/>
<dbReference type="Proteomes" id="UP001163046">
    <property type="component" value="Unassembled WGS sequence"/>
</dbReference>
<evidence type="ECO:0000259" key="10">
    <source>
        <dbReference type="Pfam" id="PF13886"/>
    </source>
</evidence>
<accession>A0A9X0CTF0</accession>
<evidence type="ECO:0000313" key="11">
    <source>
        <dbReference type="EMBL" id="KAJ7374876.1"/>
    </source>
</evidence>
<comment type="similarity">
    <text evidence="2">Belongs to the TMEM198 family.</text>
</comment>
<feature type="transmembrane region" description="Helical" evidence="8">
    <location>
        <begin position="192"/>
        <end position="214"/>
    </location>
</feature>
<dbReference type="PANTHER" id="PTHR31247">
    <property type="entry name" value="TRANSMEMBRANE PROTEIN 198 FAMILY MEMBER"/>
    <property type="match status" value="1"/>
</dbReference>
<dbReference type="OrthoDB" id="115781at2759"/>
<evidence type="ECO:0000256" key="5">
    <source>
        <dbReference type="ARBA" id="ARBA00023136"/>
    </source>
</evidence>
<evidence type="ECO:0000256" key="6">
    <source>
        <dbReference type="ARBA" id="ARBA00049737"/>
    </source>
</evidence>
<dbReference type="AlphaFoldDB" id="A0A9X0CTF0"/>
<gene>
    <name evidence="11" type="ORF">OS493_005229</name>
</gene>
<sequence length="326" mass="35942">MIERSRRFCNPPMRVFVFAIYWISSTAAMDVNTINSTTKPSNESSDKPFSCEWKDLEFPITYGPGIACGLCILIGGFELILGAKYQRISLFATGFSSAALLTYVVCLVRSSLLLQYILLITAAVGIFAGILCTTVIFCGLFSSGIAAGFCLAMAFLLGFSSLYQYATISIPVGVVIGVSVVMAGAGVWWKRVLLIISSSIYGGALMMGGVDYFIEELRLLDYVWQKVFIKDVKGDEPCFFSWIILGVWPLLVLIGLLVQFLKTAKKPPKPKKDFRNKRYTMGSPFYSAPDDIEMTELLGEQVQAPPTPSLNMDHTPQRAPMLMGEE</sequence>
<feature type="domain" description="TM7S3/TM198-like" evidence="10">
    <location>
        <begin position="68"/>
        <end position="260"/>
    </location>
</feature>
<evidence type="ECO:0000256" key="4">
    <source>
        <dbReference type="ARBA" id="ARBA00022989"/>
    </source>
</evidence>
<dbReference type="PANTHER" id="PTHR31247:SF5">
    <property type="entry name" value="DUF4203 DOMAIN-CONTAINING PROTEIN"/>
    <property type="match status" value="1"/>
</dbReference>
<organism evidence="11 12">
    <name type="scientific">Desmophyllum pertusum</name>
    <dbReference type="NCBI Taxonomy" id="174260"/>
    <lineage>
        <taxon>Eukaryota</taxon>
        <taxon>Metazoa</taxon>
        <taxon>Cnidaria</taxon>
        <taxon>Anthozoa</taxon>
        <taxon>Hexacorallia</taxon>
        <taxon>Scleractinia</taxon>
        <taxon>Caryophylliina</taxon>
        <taxon>Caryophylliidae</taxon>
        <taxon>Desmophyllum</taxon>
    </lineage>
</organism>
<dbReference type="EMBL" id="MU826827">
    <property type="protein sequence ID" value="KAJ7374876.1"/>
    <property type="molecule type" value="Genomic_DNA"/>
</dbReference>
<evidence type="ECO:0000256" key="1">
    <source>
        <dbReference type="ARBA" id="ARBA00004141"/>
    </source>
</evidence>
<comment type="subcellular location">
    <subcellularLocation>
        <location evidence="1">Membrane</location>
        <topology evidence="1">Multi-pass membrane protein</topology>
    </subcellularLocation>
</comment>
<keyword evidence="12" id="KW-1185">Reference proteome</keyword>
<keyword evidence="3 8" id="KW-0812">Transmembrane</keyword>
<feature type="transmembrane region" description="Helical" evidence="8">
    <location>
        <begin position="116"/>
        <end position="137"/>
    </location>
</feature>
<evidence type="ECO:0000256" key="3">
    <source>
        <dbReference type="ARBA" id="ARBA00022692"/>
    </source>
</evidence>
<comment type="caution">
    <text evidence="11">The sequence shown here is derived from an EMBL/GenBank/DDBJ whole genome shotgun (WGS) entry which is preliminary data.</text>
</comment>
<feature type="chain" id="PRO_5040946608" description="Transmembrane protein 198" evidence="9">
    <location>
        <begin position="29"/>
        <end position="326"/>
    </location>
</feature>
<keyword evidence="9" id="KW-0732">Signal</keyword>
<name>A0A9X0CTF0_9CNID</name>
<reference evidence="11" key="1">
    <citation type="submission" date="2023-01" db="EMBL/GenBank/DDBJ databases">
        <title>Genome assembly of the deep-sea coral Lophelia pertusa.</title>
        <authorList>
            <person name="Herrera S."/>
            <person name="Cordes E."/>
        </authorList>
    </citation>
    <scope>NUCLEOTIDE SEQUENCE</scope>
    <source>
        <strain evidence="11">USNM1676648</strain>
        <tissue evidence="11">Polyp</tissue>
    </source>
</reference>
<feature type="transmembrane region" description="Helical" evidence="8">
    <location>
        <begin position="88"/>
        <end position="110"/>
    </location>
</feature>
<evidence type="ECO:0000256" key="7">
    <source>
        <dbReference type="SAM" id="MobiDB-lite"/>
    </source>
</evidence>
<feature type="transmembrane region" description="Helical" evidence="8">
    <location>
        <begin position="62"/>
        <end position="81"/>
    </location>
</feature>
<evidence type="ECO:0000313" key="12">
    <source>
        <dbReference type="Proteomes" id="UP001163046"/>
    </source>
</evidence>
<feature type="transmembrane region" description="Helical" evidence="8">
    <location>
        <begin position="239"/>
        <end position="261"/>
    </location>
</feature>
<dbReference type="Pfam" id="PF13886">
    <property type="entry name" value="TM7S3_TM198"/>
    <property type="match status" value="1"/>
</dbReference>
<evidence type="ECO:0000256" key="9">
    <source>
        <dbReference type="SAM" id="SignalP"/>
    </source>
</evidence>
<feature type="signal peptide" evidence="9">
    <location>
        <begin position="1"/>
        <end position="28"/>
    </location>
</feature>
<feature type="region of interest" description="Disordered" evidence="7">
    <location>
        <begin position="303"/>
        <end position="326"/>
    </location>
</feature>
<evidence type="ECO:0000256" key="8">
    <source>
        <dbReference type="SAM" id="Phobius"/>
    </source>
</evidence>
<keyword evidence="5 8" id="KW-0472">Membrane</keyword>
<protein>
    <recommendedName>
        <fullName evidence="6">Transmembrane protein 198</fullName>
    </recommendedName>
</protein>
<evidence type="ECO:0000256" key="2">
    <source>
        <dbReference type="ARBA" id="ARBA00006244"/>
    </source>
</evidence>
<dbReference type="GO" id="GO:0005886">
    <property type="term" value="C:plasma membrane"/>
    <property type="evidence" value="ECO:0007669"/>
    <property type="project" value="TreeGrafter"/>
</dbReference>
<feature type="transmembrane region" description="Helical" evidence="8">
    <location>
        <begin position="144"/>
        <end position="162"/>
    </location>
</feature>